<organism evidence="5 6">
    <name type="scientific">Orchesella cincta</name>
    <name type="common">Springtail</name>
    <name type="synonym">Podura cincta</name>
    <dbReference type="NCBI Taxonomy" id="48709"/>
    <lineage>
        <taxon>Eukaryota</taxon>
        <taxon>Metazoa</taxon>
        <taxon>Ecdysozoa</taxon>
        <taxon>Arthropoda</taxon>
        <taxon>Hexapoda</taxon>
        <taxon>Collembola</taxon>
        <taxon>Entomobryomorpha</taxon>
        <taxon>Entomobryoidea</taxon>
        <taxon>Orchesellidae</taxon>
        <taxon>Orchesellinae</taxon>
        <taxon>Orchesella</taxon>
    </lineage>
</organism>
<keyword evidence="3" id="KW-1133">Transmembrane helix</keyword>
<dbReference type="AlphaFoldDB" id="A0A1D2MBV4"/>
<feature type="compositionally biased region" description="Gly residues" evidence="2">
    <location>
        <begin position="210"/>
        <end position="221"/>
    </location>
</feature>
<evidence type="ECO:0000256" key="2">
    <source>
        <dbReference type="SAM" id="MobiDB-lite"/>
    </source>
</evidence>
<dbReference type="EMBL" id="LJIJ01001987">
    <property type="protein sequence ID" value="ODM90402.1"/>
    <property type="molecule type" value="Genomic_DNA"/>
</dbReference>
<evidence type="ECO:0000313" key="6">
    <source>
        <dbReference type="Proteomes" id="UP000094527"/>
    </source>
</evidence>
<accession>A0A1D2MBV4</accession>
<dbReference type="Proteomes" id="UP000094527">
    <property type="component" value="Unassembled WGS sequence"/>
</dbReference>
<gene>
    <name evidence="5" type="ORF">Ocin01_16281</name>
</gene>
<proteinExistence type="predicted"/>
<dbReference type="PANTHER" id="PTHR24036">
    <property type="entry name" value="SKELETOR-RELATED"/>
    <property type="match status" value="1"/>
</dbReference>
<dbReference type="InterPro" id="IPR019545">
    <property type="entry name" value="DM13_domain"/>
</dbReference>
<keyword evidence="6" id="KW-1185">Reference proteome</keyword>
<dbReference type="InterPro" id="IPR052126">
    <property type="entry name" value="Spindle_Org/Thrombomodulin"/>
</dbReference>
<reference evidence="5 6" key="1">
    <citation type="journal article" date="2016" name="Genome Biol. Evol.">
        <title>Gene Family Evolution Reflects Adaptation to Soil Environmental Stressors in the Genome of the Collembolan Orchesella cincta.</title>
        <authorList>
            <person name="Faddeeva-Vakhrusheva A."/>
            <person name="Derks M.F."/>
            <person name="Anvar S.Y."/>
            <person name="Agamennone V."/>
            <person name="Suring W."/>
            <person name="Smit S."/>
            <person name="van Straalen N.M."/>
            <person name="Roelofs D."/>
        </authorList>
    </citation>
    <scope>NUCLEOTIDE SEQUENCE [LARGE SCALE GENOMIC DNA]</scope>
    <source>
        <tissue evidence="5">Mixed pool</tissue>
    </source>
</reference>
<feature type="transmembrane region" description="Helical" evidence="3">
    <location>
        <begin position="231"/>
        <end position="249"/>
    </location>
</feature>
<sequence length="250" mass="27198">MTPPLFQFLSTKLGCLLLIIYHQYKMGALQILMLIATGIAPHIFPTATAVEISLGTLPNCAHKLGGEVFVKNEREVIIKGFHYDGKGPAAWFHAMRRGTTGGIYNSDDSYFYTLPDNHGSCFNVNGYPFIGEDITLILPVSIKELETIGMLCYRFCQNFGYVNVPHDLDVPAAPDDLPETKVCPKPHFDACHSKGGKKPTKAGGPNCGEVGNGPPGSGGNKMEGRLRLENLLLAFIFQSIIITVILSLVS</sequence>
<comment type="caution">
    <text evidence="5">The sequence shown here is derived from an EMBL/GenBank/DDBJ whole genome shotgun (WGS) entry which is preliminary data.</text>
</comment>
<dbReference type="PROSITE" id="PS51549">
    <property type="entry name" value="DM13"/>
    <property type="match status" value="1"/>
</dbReference>
<dbReference type="PANTHER" id="PTHR24036:SF5">
    <property type="entry name" value="THROMBOMODULIN"/>
    <property type="match status" value="1"/>
</dbReference>
<evidence type="ECO:0000256" key="1">
    <source>
        <dbReference type="ARBA" id="ARBA00022737"/>
    </source>
</evidence>
<evidence type="ECO:0000256" key="3">
    <source>
        <dbReference type="SAM" id="Phobius"/>
    </source>
</evidence>
<keyword evidence="3" id="KW-0472">Membrane</keyword>
<dbReference type="SMART" id="SM00686">
    <property type="entry name" value="DM13"/>
    <property type="match status" value="1"/>
</dbReference>
<feature type="domain" description="DM13" evidence="4">
    <location>
        <begin position="50"/>
        <end position="165"/>
    </location>
</feature>
<evidence type="ECO:0000259" key="4">
    <source>
        <dbReference type="PROSITE" id="PS51549"/>
    </source>
</evidence>
<evidence type="ECO:0000313" key="5">
    <source>
        <dbReference type="EMBL" id="ODM90402.1"/>
    </source>
</evidence>
<protein>
    <submittedName>
        <fullName evidence="5">Protein Skeletor, isoforms D/E</fullName>
    </submittedName>
</protein>
<dbReference type="OrthoDB" id="5854379at2759"/>
<keyword evidence="1" id="KW-0677">Repeat</keyword>
<name>A0A1D2MBV4_ORCCI</name>
<feature type="region of interest" description="Disordered" evidence="2">
    <location>
        <begin position="194"/>
        <end position="221"/>
    </location>
</feature>
<keyword evidence="3" id="KW-0812">Transmembrane</keyword>